<comment type="caution">
    <text evidence="4">The sequence shown here is derived from an EMBL/GenBank/DDBJ whole genome shotgun (WGS) entry which is preliminary data.</text>
</comment>
<dbReference type="PANTHER" id="PTHR13068:SF151">
    <property type="entry name" value="TRANSCRIPTION TERMINATION FACTOR MTERF9, CHLOROPLASTIC"/>
    <property type="match status" value="1"/>
</dbReference>
<sequence>MLRLAARLTTGAGSLRLASRQQVLGCAAHARLLSDSSPSQPLSEELRAVLSAHDLPEDSGLTNVDPAVLQERVRFLELLGVKRGATVGGVLRREPSLLEINLEEVAVPRIDYLISLGVHQIGRVVAHAPRVLLCDIDQLHEKVQLLQVMGVKHIAKWITDNAAVVIIDIETQMKPAVLYWRSIENLDLGKIIALVPVQYSFAPPEVTAKKLKWLQEELGMLDIGKILTKAPKLLTLNLETGIIPKVEFLRSNGFGDSIGKLLQRCPRLLLSSIELALEPRLKYVLNDMGRSIDDILIYPQILIHPIPTLKKRHRFLKLKGKFDNYSLARIFRATDHKMALLGECTLLEYEKFEPAPDGEEDKIPVLLDPNEHVPSPTERFIRVYEGRVAKDEARRVACGQLREAIAVFFRADSSADAASPDKVSPTNLSEADGHLPATDGSPTPEKKDA</sequence>
<evidence type="ECO:0000313" key="5">
    <source>
        <dbReference type="Proteomes" id="UP001515480"/>
    </source>
</evidence>
<proteinExistence type="inferred from homology"/>
<feature type="region of interest" description="Disordered" evidence="3">
    <location>
        <begin position="414"/>
        <end position="449"/>
    </location>
</feature>
<dbReference type="Gene3D" id="1.25.70.10">
    <property type="entry name" value="Transcription termination factor 3, mitochondrial"/>
    <property type="match status" value="2"/>
</dbReference>
<evidence type="ECO:0000313" key="4">
    <source>
        <dbReference type="EMBL" id="KAL1522781.1"/>
    </source>
</evidence>
<dbReference type="Pfam" id="PF02536">
    <property type="entry name" value="mTERF"/>
    <property type="match status" value="1"/>
</dbReference>
<organism evidence="4 5">
    <name type="scientific">Prymnesium parvum</name>
    <name type="common">Toxic golden alga</name>
    <dbReference type="NCBI Taxonomy" id="97485"/>
    <lineage>
        <taxon>Eukaryota</taxon>
        <taxon>Haptista</taxon>
        <taxon>Haptophyta</taxon>
        <taxon>Prymnesiophyceae</taxon>
        <taxon>Prymnesiales</taxon>
        <taxon>Prymnesiaceae</taxon>
        <taxon>Prymnesium</taxon>
    </lineage>
</organism>
<evidence type="ECO:0000256" key="2">
    <source>
        <dbReference type="ARBA" id="ARBA00022946"/>
    </source>
</evidence>
<dbReference type="InterPro" id="IPR038538">
    <property type="entry name" value="MTERF_sf"/>
</dbReference>
<reference evidence="4 5" key="1">
    <citation type="journal article" date="2024" name="Science">
        <title>Giant polyketide synthase enzymes in the biosynthesis of giant marine polyether toxins.</title>
        <authorList>
            <person name="Fallon T.R."/>
            <person name="Shende V.V."/>
            <person name="Wierzbicki I.H."/>
            <person name="Pendleton A.L."/>
            <person name="Watervoot N.F."/>
            <person name="Auber R.P."/>
            <person name="Gonzalez D.J."/>
            <person name="Wisecaver J.H."/>
            <person name="Moore B.S."/>
        </authorList>
    </citation>
    <scope>NUCLEOTIDE SEQUENCE [LARGE SCALE GENOMIC DNA]</scope>
    <source>
        <strain evidence="4 5">12B1</strain>
    </source>
</reference>
<evidence type="ECO:0000256" key="3">
    <source>
        <dbReference type="SAM" id="MobiDB-lite"/>
    </source>
</evidence>
<comment type="similarity">
    <text evidence="1">Belongs to the mTERF family.</text>
</comment>
<name>A0AB34JQB2_PRYPA</name>
<dbReference type="Proteomes" id="UP001515480">
    <property type="component" value="Unassembled WGS sequence"/>
</dbReference>
<keyword evidence="5" id="KW-1185">Reference proteome</keyword>
<dbReference type="SMART" id="SM00733">
    <property type="entry name" value="Mterf"/>
    <property type="match status" value="6"/>
</dbReference>
<keyword evidence="2" id="KW-0809">Transit peptide</keyword>
<dbReference type="PANTHER" id="PTHR13068">
    <property type="entry name" value="CGI-12 PROTEIN-RELATED"/>
    <property type="match status" value="1"/>
</dbReference>
<dbReference type="EMBL" id="JBGBPQ010000006">
    <property type="protein sequence ID" value="KAL1522781.1"/>
    <property type="molecule type" value="Genomic_DNA"/>
</dbReference>
<dbReference type="AlphaFoldDB" id="A0AB34JQB2"/>
<protein>
    <submittedName>
        <fullName evidence="4">Uncharacterized protein</fullName>
    </submittedName>
</protein>
<dbReference type="InterPro" id="IPR003690">
    <property type="entry name" value="MTERF"/>
</dbReference>
<gene>
    <name evidence="4" type="ORF">AB1Y20_017753</name>
</gene>
<dbReference type="GO" id="GO:0003676">
    <property type="term" value="F:nucleic acid binding"/>
    <property type="evidence" value="ECO:0007669"/>
    <property type="project" value="InterPro"/>
</dbReference>
<evidence type="ECO:0000256" key="1">
    <source>
        <dbReference type="ARBA" id="ARBA00007692"/>
    </source>
</evidence>
<accession>A0AB34JQB2</accession>